<dbReference type="InterPro" id="IPR010897">
    <property type="entry name" value="Spore_II_P"/>
</dbReference>
<keyword evidence="3" id="KW-1185">Reference proteome</keyword>
<proteinExistence type="predicted"/>
<dbReference type="RefSeq" id="WP_144450579.1">
    <property type="nucleotide sequence ID" value="NZ_VLKZ01000005.1"/>
</dbReference>
<reference evidence="2 3" key="1">
    <citation type="journal article" date="2015" name="Stand. Genomic Sci.">
        <title>Genomic Encyclopedia of Bacterial and Archaeal Type Strains, Phase III: the genomes of soil and plant-associated and newly described type strains.</title>
        <authorList>
            <person name="Whitman W.B."/>
            <person name="Woyke T."/>
            <person name="Klenk H.P."/>
            <person name="Zhou Y."/>
            <person name="Lilburn T.G."/>
            <person name="Beck B.J."/>
            <person name="De Vos P."/>
            <person name="Vandamme P."/>
            <person name="Eisen J.A."/>
            <person name="Garrity G."/>
            <person name="Hugenholtz P."/>
            <person name="Kyrpides N.C."/>
        </authorList>
    </citation>
    <scope>NUCLEOTIDE SEQUENCE [LARGE SCALE GENOMIC DNA]</scope>
    <source>
        <strain evidence="2 3">CGMCC 1.10116</strain>
    </source>
</reference>
<protein>
    <submittedName>
        <fullName evidence="2">Stage II sporulation protein P</fullName>
    </submittedName>
</protein>
<dbReference type="Proteomes" id="UP000315711">
    <property type="component" value="Unassembled WGS sequence"/>
</dbReference>
<dbReference type="Pfam" id="PF07454">
    <property type="entry name" value="SpoIIP"/>
    <property type="match status" value="1"/>
</dbReference>
<keyword evidence="1" id="KW-0472">Membrane</keyword>
<feature type="transmembrane region" description="Helical" evidence="1">
    <location>
        <begin position="21"/>
        <end position="42"/>
    </location>
</feature>
<keyword evidence="1" id="KW-0812">Transmembrane</keyword>
<accession>A0A562QK10</accession>
<dbReference type="NCBIfam" id="TIGR02867">
    <property type="entry name" value="spore_II_P"/>
    <property type="match status" value="1"/>
</dbReference>
<dbReference type="Gene3D" id="3.40.630.40">
    <property type="entry name" value="Zn-dependent exopeptidases"/>
    <property type="match status" value="1"/>
</dbReference>
<dbReference type="EMBL" id="VLKZ01000005">
    <property type="protein sequence ID" value="TWI56386.1"/>
    <property type="molecule type" value="Genomic_DNA"/>
</dbReference>
<keyword evidence="1" id="KW-1133">Transmembrane helix</keyword>
<gene>
    <name evidence="2" type="ORF">IQ10_02281</name>
</gene>
<dbReference type="OrthoDB" id="1633470at2"/>
<sequence>MKRNQFHSFTVKINRTSLKKIVALTIVGIIALFVFTGMLTSFEPGYGLASNQVHEWASDIKGEHFVHLLGMENAYFAQVLPKDSEPLSVSNLAFRVATSINPDDPRSLLGRELPGFALFDGRIVVAGEGTDYTNLPVESAPPMEVLMAEREATQESLAMLEQLEREGEKLAGTTDGRKVVHIIHSHNYESFLPELETDVPNEAHHSKINITLVGEKLSQELEKRGIGVEVERRDIQANLSERGWSYPRSYDASREFIKEAMAQENDLEFFFDLHRDSLPRDRTTVTINGEEFARTFFVIGGNHNDHKHNLHLAEELHRLLEENYPGLSRGVIVKEGALTNGRFNQDLSKQSILIEVGGIENSLEETYRSAEALADVFADYYWQADAVSGQEGEEE</sequence>
<dbReference type="SUPFAM" id="SSF53187">
    <property type="entry name" value="Zn-dependent exopeptidases"/>
    <property type="match status" value="1"/>
</dbReference>
<evidence type="ECO:0000313" key="3">
    <source>
        <dbReference type="Proteomes" id="UP000315711"/>
    </source>
</evidence>
<dbReference type="AlphaFoldDB" id="A0A562QK10"/>
<name>A0A562QK10_9BACI</name>
<evidence type="ECO:0000256" key="1">
    <source>
        <dbReference type="SAM" id="Phobius"/>
    </source>
</evidence>
<organism evidence="2 3">
    <name type="scientific">Halalkalibacter nanhaiisediminis</name>
    <dbReference type="NCBI Taxonomy" id="688079"/>
    <lineage>
        <taxon>Bacteria</taxon>
        <taxon>Bacillati</taxon>
        <taxon>Bacillota</taxon>
        <taxon>Bacilli</taxon>
        <taxon>Bacillales</taxon>
        <taxon>Bacillaceae</taxon>
        <taxon>Halalkalibacter</taxon>
    </lineage>
</organism>
<evidence type="ECO:0000313" key="2">
    <source>
        <dbReference type="EMBL" id="TWI56386.1"/>
    </source>
</evidence>
<comment type="caution">
    <text evidence="2">The sequence shown here is derived from an EMBL/GenBank/DDBJ whole genome shotgun (WGS) entry which is preliminary data.</text>
</comment>